<accession>A0ABN6IY55</accession>
<dbReference type="EMBL" id="AP024849">
    <property type="protein sequence ID" value="BCZ47091.1"/>
    <property type="molecule type" value="Genomic_DNA"/>
</dbReference>
<dbReference type="Proteomes" id="UP000824633">
    <property type="component" value="Chromosome"/>
</dbReference>
<organism evidence="1 2">
    <name type="scientific">Clostridium gelidum</name>
    <dbReference type="NCBI Taxonomy" id="704125"/>
    <lineage>
        <taxon>Bacteria</taxon>
        <taxon>Bacillati</taxon>
        <taxon>Bacillota</taxon>
        <taxon>Clostridia</taxon>
        <taxon>Eubacteriales</taxon>
        <taxon>Clostridiaceae</taxon>
        <taxon>Clostridium</taxon>
    </lineage>
</organism>
<gene>
    <name evidence="1" type="ORF">psyc5s11_31580</name>
</gene>
<evidence type="ECO:0008006" key="3">
    <source>
        <dbReference type="Google" id="ProtNLM"/>
    </source>
</evidence>
<evidence type="ECO:0000313" key="2">
    <source>
        <dbReference type="Proteomes" id="UP000824633"/>
    </source>
</evidence>
<proteinExistence type="predicted"/>
<name>A0ABN6IY55_9CLOT</name>
<evidence type="ECO:0000313" key="1">
    <source>
        <dbReference type="EMBL" id="BCZ47091.1"/>
    </source>
</evidence>
<sequence>MKCALKINILKHILLQQKILISAVNLSILNEQFNPSKPNAVWCTNITYIWTIDGFVYLTSY</sequence>
<protein>
    <recommendedName>
        <fullName evidence="3">Transposase</fullName>
    </recommendedName>
</protein>
<keyword evidence="2" id="KW-1185">Reference proteome</keyword>
<reference evidence="2" key="1">
    <citation type="submission" date="2021-07" db="EMBL/GenBank/DDBJ databases">
        <title>Complete genome sequencing of a Clostridium isolate.</title>
        <authorList>
            <person name="Ueki A."/>
            <person name="Tonouchi A."/>
        </authorList>
    </citation>
    <scope>NUCLEOTIDE SEQUENCE [LARGE SCALE GENOMIC DNA]</scope>
    <source>
        <strain evidence="2">C5S11</strain>
    </source>
</reference>